<dbReference type="eggNOG" id="COG5345">
    <property type="taxonomic scope" value="Bacteria"/>
</dbReference>
<evidence type="ECO:0000256" key="1">
    <source>
        <dbReference type="SAM" id="Phobius"/>
    </source>
</evidence>
<feature type="transmembrane region" description="Helical" evidence="1">
    <location>
        <begin position="21"/>
        <end position="44"/>
    </location>
</feature>
<sequence>MTNDKFSERVGDAMLDPRNNRIWKGIVWLLALLLLVDVLLGWYWSQEPELRGVTARPDAVVGETTTRELIFVADTLLAKPGGYLSNDVLPHRLWLDNMPNWEYGVLVQVRDFTRVLRRDMSRSQSQSQEDKDLAIAEPQFNFDAKSWAMPATESEYRRGIKALERYLDRLTDANENDGQFYARADNLNYWLNEVQNRLGSLSLKLSQSVGRSQLNVDRDGALAAAKAAEDEEFVKTPWLKIDDAFYEARGATWALAQLMRAAEVDFAEVLRKKNATVSFRQMVRELEATQETVWSPMILNGDGFGMLANHSLVMANYVSRANAALIDLRKLLQEG</sequence>
<protein>
    <recommendedName>
        <fullName evidence="4">DUF2333 domain-containing protein</fullName>
    </recommendedName>
</protein>
<keyword evidence="1" id="KW-0472">Membrane</keyword>
<dbReference type="PIRSF" id="PIRSF029693">
    <property type="entry name" value="UCP029693"/>
    <property type="match status" value="1"/>
</dbReference>
<keyword evidence="3" id="KW-1185">Reference proteome</keyword>
<gene>
    <name evidence="2" type="ORF">Y5S_02175</name>
</gene>
<dbReference type="EMBL" id="ARXV01000008">
    <property type="protein sequence ID" value="KGD64420.1"/>
    <property type="molecule type" value="Genomic_DNA"/>
</dbReference>
<keyword evidence="1" id="KW-0812">Transmembrane</keyword>
<dbReference type="Proteomes" id="UP000029444">
    <property type="component" value="Unassembled WGS sequence"/>
</dbReference>
<comment type="caution">
    <text evidence="2">The sequence shown here is derived from an EMBL/GenBank/DDBJ whole genome shotgun (WGS) entry which is preliminary data.</text>
</comment>
<accession>A0A095UPG1</accession>
<dbReference type="RefSeq" id="WP_035232996.1">
    <property type="nucleotide sequence ID" value="NZ_ARXV01000008.1"/>
</dbReference>
<keyword evidence="1" id="KW-1133">Transmembrane helix</keyword>
<dbReference type="AlphaFoldDB" id="A0A095UPG1"/>
<dbReference type="OrthoDB" id="5821246at2"/>
<proteinExistence type="predicted"/>
<dbReference type="InterPro" id="IPR016936">
    <property type="entry name" value="UCP029693"/>
</dbReference>
<dbReference type="PATRIC" id="fig|1177154.3.peg.2215"/>
<evidence type="ECO:0008006" key="4">
    <source>
        <dbReference type="Google" id="ProtNLM"/>
    </source>
</evidence>
<name>A0A095UPG1_9GAMM</name>
<organism evidence="2 3">
    <name type="scientific">Alcanivorax nanhaiticus</name>
    <dbReference type="NCBI Taxonomy" id="1177154"/>
    <lineage>
        <taxon>Bacteria</taxon>
        <taxon>Pseudomonadati</taxon>
        <taxon>Pseudomonadota</taxon>
        <taxon>Gammaproteobacteria</taxon>
        <taxon>Oceanospirillales</taxon>
        <taxon>Alcanivoracaceae</taxon>
        <taxon>Alcanivorax</taxon>
    </lineage>
</organism>
<reference evidence="2 3" key="1">
    <citation type="submission" date="2012-09" db="EMBL/GenBank/DDBJ databases">
        <title>Genome Sequence of alkane-degrading Bacterium Alcanivorax sp. 19-m-6.</title>
        <authorList>
            <person name="Lai Q."/>
            <person name="Shao Z."/>
        </authorList>
    </citation>
    <scope>NUCLEOTIDE SEQUENCE [LARGE SCALE GENOMIC DNA]</scope>
    <source>
        <strain evidence="2 3">19-m-6</strain>
    </source>
</reference>
<evidence type="ECO:0000313" key="2">
    <source>
        <dbReference type="EMBL" id="KGD64420.1"/>
    </source>
</evidence>
<evidence type="ECO:0000313" key="3">
    <source>
        <dbReference type="Proteomes" id="UP000029444"/>
    </source>
</evidence>
<dbReference type="STRING" id="1177154.Y5S_02175"/>
<dbReference type="Pfam" id="PF10095">
    <property type="entry name" value="DUF2333"/>
    <property type="match status" value="1"/>
</dbReference>